<evidence type="ECO:0000313" key="6">
    <source>
        <dbReference type="Proteomes" id="UP001500943"/>
    </source>
</evidence>
<dbReference type="InterPro" id="IPR011078">
    <property type="entry name" value="PyrdxlP_homeostasis"/>
</dbReference>
<dbReference type="Proteomes" id="UP001500943">
    <property type="component" value="Unassembled WGS sequence"/>
</dbReference>
<evidence type="ECO:0000259" key="4">
    <source>
        <dbReference type="Pfam" id="PF01168"/>
    </source>
</evidence>
<evidence type="ECO:0000256" key="3">
    <source>
        <dbReference type="RuleBase" id="RU004514"/>
    </source>
</evidence>
<dbReference type="Gene3D" id="3.20.20.10">
    <property type="entry name" value="Alanine racemase"/>
    <property type="match status" value="1"/>
</dbReference>
<dbReference type="InterPro" id="IPR029066">
    <property type="entry name" value="PLP-binding_barrel"/>
</dbReference>
<evidence type="ECO:0000256" key="1">
    <source>
        <dbReference type="ARBA" id="ARBA00022898"/>
    </source>
</evidence>
<evidence type="ECO:0000256" key="2">
    <source>
        <dbReference type="HAMAP-Rule" id="MF_02087"/>
    </source>
</evidence>
<comment type="similarity">
    <text evidence="2 3">Belongs to the pyridoxal phosphate-binding protein YggS/PROSC family.</text>
</comment>
<proteinExistence type="inferred from homology"/>
<dbReference type="PANTHER" id="PTHR10146">
    <property type="entry name" value="PROLINE SYNTHETASE CO-TRANSCRIBED BACTERIAL HOMOLOG PROTEIN"/>
    <property type="match status" value="1"/>
</dbReference>
<feature type="domain" description="Alanine racemase N-terminal" evidence="4">
    <location>
        <begin position="45"/>
        <end position="225"/>
    </location>
</feature>
<dbReference type="SUPFAM" id="SSF51419">
    <property type="entry name" value="PLP-binding barrel"/>
    <property type="match status" value="1"/>
</dbReference>
<dbReference type="PANTHER" id="PTHR10146:SF14">
    <property type="entry name" value="PYRIDOXAL PHOSPHATE HOMEOSTASIS PROTEIN"/>
    <property type="match status" value="1"/>
</dbReference>
<dbReference type="CDD" id="cd00635">
    <property type="entry name" value="PLPDE_III_YBL036c_like"/>
    <property type="match status" value="1"/>
</dbReference>
<comment type="function">
    <text evidence="2">Pyridoxal 5'-phosphate (PLP)-binding protein, which is involved in PLP homeostasis.</text>
</comment>
<comment type="caution">
    <text evidence="5">The sequence shown here is derived from an EMBL/GenBank/DDBJ whole genome shotgun (WGS) entry which is preliminary data.</text>
</comment>
<evidence type="ECO:0000313" key="5">
    <source>
        <dbReference type="EMBL" id="GAA1210014.1"/>
    </source>
</evidence>
<accession>A0ABN1VG69</accession>
<dbReference type="NCBIfam" id="TIGR00044">
    <property type="entry name" value="YggS family pyridoxal phosphate-dependent enzyme"/>
    <property type="match status" value="1"/>
</dbReference>
<dbReference type="EMBL" id="BAAAKW010000016">
    <property type="protein sequence ID" value="GAA1210014.1"/>
    <property type="molecule type" value="Genomic_DNA"/>
</dbReference>
<dbReference type="InterPro" id="IPR001608">
    <property type="entry name" value="Ala_racemase_N"/>
</dbReference>
<reference evidence="5 6" key="1">
    <citation type="journal article" date="2019" name="Int. J. Syst. Evol. Microbiol.">
        <title>The Global Catalogue of Microorganisms (GCM) 10K type strain sequencing project: providing services to taxonomists for standard genome sequencing and annotation.</title>
        <authorList>
            <consortium name="The Broad Institute Genomics Platform"/>
            <consortium name="The Broad Institute Genome Sequencing Center for Infectious Disease"/>
            <person name="Wu L."/>
            <person name="Ma J."/>
        </authorList>
    </citation>
    <scope>NUCLEOTIDE SEQUENCE [LARGE SCALE GENOMIC DNA]</scope>
    <source>
        <strain evidence="5 6">JCM 12762</strain>
    </source>
</reference>
<keyword evidence="1 2" id="KW-0663">Pyridoxal phosphate</keyword>
<sequence>MPDLPPLGQRLADVDDQIADAARAASRDLSSISRIVITKFHPASLVRELHELGVRDFGESRHQEAQPKVAELADLDARWSFVGQLQSKKARQVRAYCQAIHSVDRDSLIAALTNDEAATALDVFVQVNLTDDPGRGGVLPSELEGFADRVASAAGIELRGLMGVAPLGEDPRPAFAALRGLSERIGAQHPHARALSMGMSGDFAEAIAEGATHLRIGTAITGKRPDHG</sequence>
<feature type="modified residue" description="N6-(pyridoxal phosphate)lysine" evidence="2">
    <location>
        <position position="39"/>
    </location>
</feature>
<dbReference type="HAMAP" id="MF_02087">
    <property type="entry name" value="PLP_homeostasis"/>
    <property type="match status" value="1"/>
</dbReference>
<dbReference type="PIRSF" id="PIRSF004848">
    <property type="entry name" value="YBL036c_PLPDEIII"/>
    <property type="match status" value="1"/>
</dbReference>
<gene>
    <name evidence="5" type="ORF">GCM10009655_06420</name>
</gene>
<keyword evidence="6" id="KW-1185">Reference proteome</keyword>
<dbReference type="RefSeq" id="WP_343923114.1">
    <property type="nucleotide sequence ID" value="NZ_BAAAKW010000016.1"/>
</dbReference>
<protein>
    <recommendedName>
        <fullName evidence="2">Pyridoxal phosphate homeostasis protein</fullName>
        <shortName evidence="2">PLP homeostasis protein</shortName>
    </recommendedName>
</protein>
<name>A0ABN1VG69_9MICO</name>
<dbReference type="Pfam" id="PF01168">
    <property type="entry name" value="Ala_racemase_N"/>
    <property type="match status" value="1"/>
</dbReference>
<organism evidence="5 6">
    <name type="scientific">Rhodoglobus aureus</name>
    <dbReference type="NCBI Taxonomy" id="191497"/>
    <lineage>
        <taxon>Bacteria</taxon>
        <taxon>Bacillati</taxon>
        <taxon>Actinomycetota</taxon>
        <taxon>Actinomycetes</taxon>
        <taxon>Micrococcales</taxon>
        <taxon>Microbacteriaceae</taxon>
        <taxon>Rhodoglobus</taxon>
    </lineage>
</organism>